<reference evidence="1" key="2">
    <citation type="submission" date="2022-01" db="EMBL/GenBank/DDBJ databases">
        <authorList>
            <person name="Yamashiro T."/>
            <person name="Shiraishi A."/>
            <person name="Satake H."/>
            <person name="Nakayama K."/>
        </authorList>
    </citation>
    <scope>NUCLEOTIDE SEQUENCE</scope>
</reference>
<sequence>MGRHFFKRHAYIDLESPINVMSRRQYNCIMTYGLRSRHKPSNPDKISKFVGRVRSLKIFIGSFAYECDFMILDDTTSIIDRHLGEMAFGRPFIDETGLVYDREEGTVMFKQDGEKITFKMPHTMEIFNQTRLMGLSTDSIPPSAYEENFSHGRTHYYQSLLIGDEYMQDRGDRRGIRH</sequence>
<evidence type="ECO:0000313" key="2">
    <source>
        <dbReference type="Proteomes" id="UP001151760"/>
    </source>
</evidence>
<name>A0ABQ5DUE7_9ASTR</name>
<comment type="caution">
    <text evidence="1">The sequence shown here is derived from an EMBL/GenBank/DDBJ whole genome shotgun (WGS) entry which is preliminary data.</text>
</comment>
<evidence type="ECO:0000313" key="1">
    <source>
        <dbReference type="EMBL" id="GJT42577.1"/>
    </source>
</evidence>
<organism evidence="1 2">
    <name type="scientific">Tanacetum coccineum</name>
    <dbReference type="NCBI Taxonomy" id="301880"/>
    <lineage>
        <taxon>Eukaryota</taxon>
        <taxon>Viridiplantae</taxon>
        <taxon>Streptophyta</taxon>
        <taxon>Embryophyta</taxon>
        <taxon>Tracheophyta</taxon>
        <taxon>Spermatophyta</taxon>
        <taxon>Magnoliopsida</taxon>
        <taxon>eudicotyledons</taxon>
        <taxon>Gunneridae</taxon>
        <taxon>Pentapetalae</taxon>
        <taxon>asterids</taxon>
        <taxon>campanulids</taxon>
        <taxon>Asterales</taxon>
        <taxon>Asteraceae</taxon>
        <taxon>Asteroideae</taxon>
        <taxon>Anthemideae</taxon>
        <taxon>Anthemidinae</taxon>
        <taxon>Tanacetum</taxon>
    </lineage>
</organism>
<proteinExistence type="predicted"/>
<dbReference type="Gene3D" id="2.40.70.10">
    <property type="entry name" value="Acid Proteases"/>
    <property type="match status" value="1"/>
</dbReference>
<accession>A0ABQ5DUE7</accession>
<dbReference type="Proteomes" id="UP001151760">
    <property type="component" value="Unassembled WGS sequence"/>
</dbReference>
<dbReference type="EMBL" id="BQNB010015657">
    <property type="protein sequence ID" value="GJT42577.1"/>
    <property type="molecule type" value="Genomic_DNA"/>
</dbReference>
<gene>
    <name evidence="1" type="ORF">Tco_0951292</name>
</gene>
<keyword evidence="2" id="KW-1185">Reference proteome</keyword>
<dbReference type="InterPro" id="IPR021109">
    <property type="entry name" value="Peptidase_aspartic_dom_sf"/>
</dbReference>
<reference evidence="1" key="1">
    <citation type="journal article" date="2022" name="Int. J. Mol. Sci.">
        <title>Draft Genome of Tanacetum Coccineum: Genomic Comparison of Closely Related Tanacetum-Family Plants.</title>
        <authorList>
            <person name="Yamashiro T."/>
            <person name="Shiraishi A."/>
            <person name="Nakayama K."/>
            <person name="Satake H."/>
        </authorList>
    </citation>
    <scope>NUCLEOTIDE SEQUENCE</scope>
</reference>
<protein>
    <submittedName>
        <fullName evidence="1">Protein kinase-like domain, concanavalin A-like lectin/glucanase domain protein</fullName>
    </submittedName>
</protein>